<evidence type="ECO:0000313" key="1">
    <source>
        <dbReference type="EMBL" id="RDI37131.1"/>
    </source>
</evidence>
<dbReference type="Gene3D" id="3.90.550.10">
    <property type="entry name" value="Spore Coat Polysaccharide Biosynthesis Protein SpsA, Chain A"/>
    <property type="match status" value="1"/>
</dbReference>
<name>A0A370FZP9_GLULI</name>
<dbReference type="Proteomes" id="UP000254958">
    <property type="component" value="Unassembled WGS sequence"/>
</dbReference>
<proteinExistence type="predicted"/>
<accession>A0A370FZP9</accession>
<reference evidence="1 2" key="1">
    <citation type="submission" date="2018-07" db="EMBL/GenBank/DDBJ databases">
        <title>Genomic Encyclopedia of Type Strains, Phase IV (KMG-IV): sequencing the most valuable type-strain genomes for metagenomic binning, comparative biology and taxonomic classification.</title>
        <authorList>
            <person name="Goeker M."/>
        </authorList>
    </citation>
    <scope>NUCLEOTIDE SEQUENCE [LARGE SCALE GENOMIC DNA]</scope>
    <source>
        <strain evidence="1 2">DSM 5603</strain>
    </source>
</reference>
<organism evidence="1 2">
    <name type="scientific">Gluconacetobacter liquefaciens</name>
    <name type="common">Acetobacter liquefaciens</name>
    <dbReference type="NCBI Taxonomy" id="89584"/>
    <lineage>
        <taxon>Bacteria</taxon>
        <taxon>Pseudomonadati</taxon>
        <taxon>Pseudomonadota</taxon>
        <taxon>Alphaproteobacteria</taxon>
        <taxon>Acetobacterales</taxon>
        <taxon>Acetobacteraceae</taxon>
        <taxon>Gluconacetobacter</taxon>
    </lineage>
</organism>
<dbReference type="AlphaFoldDB" id="A0A370FZP9"/>
<sequence>MRTREPEQIEQKPEDMRRICVCYTPDQSYLFPSFVSALQARRFTPRNLADIVIIAFGIDPVAEVIFAEACARADIVFLTRSEADIGGAPAMLARLFLADLLPKHYDFFLYVDGDTQIRGPLDDLLLNSVPYGMFYAAADPMTFVGDDSDRLSRTIAAHFASLGLSSVDACRYFNSGVIYAERNGWARIGAEAWKMFSGQSGASRFPDQDVLNLVGLPHCLSMSLAWNFPVYMNSIRVLSVIRPRIVHYMSRPKPWEGAFPPWNAEASAVYGKVASAYPETARYWRRMKRSTWFRYHLQQRYKRLHAMVTWGFGAKRRRILAYERGLKQPQALQGAPERDVEAVQSVLTPSVGASF</sequence>
<comment type="caution">
    <text evidence="1">The sequence shown here is derived from an EMBL/GenBank/DDBJ whole genome shotgun (WGS) entry which is preliminary data.</text>
</comment>
<protein>
    <submittedName>
        <fullName evidence="1">Lipopolysaccharide biosynthesis glycosyltransferase</fullName>
    </submittedName>
</protein>
<gene>
    <name evidence="1" type="ORF">C7453_107178</name>
</gene>
<dbReference type="SUPFAM" id="SSF53448">
    <property type="entry name" value="Nucleotide-diphospho-sugar transferases"/>
    <property type="match status" value="1"/>
</dbReference>
<dbReference type="GO" id="GO:0016757">
    <property type="term" value="F:glycosyltransferase activity"/>
    <property type="evidence" value="ECO:0007669"/>
    <property type="project" value="InterPro"/>
</dbReference>
<dbReference type="InterPro" id="IPR029044">
    <property type="entry name" value="Nucleotide-diphossugar_trans"/>
</dbReference>
<dbReference type="RefSeq" id="WP_245949027.1">
    <property type="nucleotide sequence ID" value="NZ_BJMI01000011.1"/>
</dbReference>
<evidence type="ECO:0000313" key="2">
    <source>
        <dbReference type="Proteomes" id="UP000254958"/>
    </source>
</evidence>
<dbReference type="Pfam" id="PF01501">
    <property type="entry name" value="Glyco_transf_8"/>
    <property type="match status" value="1"/>
</dbReference>
<keyword evidence="1" id="KW-0808">Transferase</keyword>
<dbReference type="EMBL" id="QQAW01000007">
    <property type="protein sequence ID" value="RDI37131.1"/>
    <property type="molecule type" value="Genomic_DNA"/>
</dbReference>
<keyword evidence="2" id="KW-1185">Reference proteome</keyword>
<dbReference type="InterPro" id="IPR002495">
    <property type="entry name" value="Glyco_trans_8"/>
</dbReference>